<dbReference type="SUPFAM" id="SSF48239">
    <property type="entry name" value="Terpenoid cyclases/Protein prenyltransferases"/>
    <property type="match status" value="1"/>
</dbReference>
<dbReference type="RefSeq" id="WP_264849345.1">
    <property type="nucleotide sequence ID" value="NZ_BRXR01000001.1"/>
</dbReference>
<keyword evidence="2" id="KW-1185">Reference proteome</keyword>
<gene>
    <name evidence="1" type="ORF">bsdE14_14890</name>
</gene>
<dbReference type="Proteomes" id="UP001208567">
    <property type="component" value="Unassembled WGS sequence"/>
</dbReference>
<dbReference type="EMBL" id="BRXR01000001">
    <property type="protein sequence ID" value="GLC30079.1"/>
    <property type="molecule type" value="Genomic_DNA"/>
</dbReference>
<reference evidence="1 2" key="1">
    <citation type="journal article" date="2024" name="Int. J. Syst. Evol. Microbiol.">
        <title>Clostridium omnivorum sp. nov., isolated from anoxic soil under the treatment of reductive soil disinfestation.</title>
        <authorList>
            <person name="Ueki A."/>
            <person name="Tonouchi A."/>
            <person name="Kaku N."/>
            <person name="Honma S."/>
            <person name="Ueki K."/>
        </authorList>
    </citation>
    <scope>NUCLEOTIDE SEQUENCE [LARGE SCALE GENOMIC DNA]</scope>
    <source>
        <strain evidence="1 2">E14</strain>
    </source>
</reference>
<dbReference type="Gene3D" id="1.50.10.20">
    <property type="match status" value="1"/>
</dbReference>
<organism evidence="1 2">
    <name type="scientific">Clostridium omnivorum</name>
    <dbReference type="NCBI Taxonomy" id="1604902"/>
    <lineage>
        <taxon>Bacteria</taxon>
        <taxon>Bacillati</taxon>
        <taxon>Bacillota</taxon>
        <taxon>Clostridia</taxon>
        <taxon>Eubacteriales</taxon>
        <taxon>Clostridiaceae</taxon>
        <taxon>Clostridium</taxon>
    </lineage>
</organism>
<evidence type="ECO:0008006" key="3">
    <source>
        <dbReference type="Google" id="ProtNLM"/>
    </source>
</evidence>
<evidence type="ECO:0000313" key="2">
    <source>
        <dbReference type="Proteomes" id="UP001208567"/>
    </source>
</evidence>
<sequence>MVRLSKENYERAKDYIFREGRELERAMFQFYFQGGSKEAVLLALSKYQNEDGGFGHSLESDAALEVSNCLATSVAFQIICKLGLSAEDMMVKRGIEFLIRNYKKEFNGWLWFPPEINEVPRAMWWNFDSNEENKYMPNPAVELTGYLIKFKELVPEELLEEAVYAAMKYLNENNHSLSMHDIFCYQRMAEFLPENEKISMLHILEQPILREVELDHQKWTDYVARPLSYIHSPSDELAKIFTGEQISSNLDYIIQSQNEEGSWTPNWNWGRFNEQWELAKKEWSGKIALDNLILLKAFGRI</sequence>
<proteinExistence type="predicted"/>
<comment type="caution">
    <text evidence="1">The sequence shown here is derived from an EMBL/GenBank/DDBJ whole genome shotgun (WGS) entry which is preliminary data.</text>
</comment>
<protein>
    <recommendedName>
        <fullName evidence="3">Prenyltransferase</fullName>
    </recommendedName>
</protein>
<dbReference type="InterPro" id="IPR008930">
    <property type="entry name" value="Terpenoid_cyclase/PrenylTrfase"/>
</dbReference>
<accession>A0ABQ5N4F0</accession>
<name>A0ABQ5N4F0_9CLOT</name>
<evidence type="ECO:0000313" key="1">
    <source>
        <dbReference type="EMBL" id="GLC30079.1"/>
    </source>
</evidence>